<dbReference type="GO" id="GO:0005634">
    <property type="term" value="C:nucleus"/>
    <property type="evidence" value="ECO:0007669"/>
    <property type="project" value="TreeGrafter"/>
</dbReference>
<evidence type="ECO:0000259" key="17">
    <source>
        <dbReference type="PROSITE" id="PS51192"/>
    </source>
</evidence>
<keyword evidence="4" id="KW-0597">Phosphoprotein</keyword>
<dbReference type="GO" id="GO:0045003">
    <property type="term" value="P:double-strand break repair via synthesis-dependent strand annealing"/>
    <property type="evidence" value="ECO:0007669"/>
    <property type="project" value="TreeGrafter"/>
</dbReference>
<keyword evidence="9" id="KW-0378">Hydrolase</keyword>
<dbReference type="Pfam" id="PF00176">
    <property type="entry name" value="SNF2-rel_dom"/>
    <property type="match status" value="1"/>
</dbReference>
<evidence type="ECO:0000256" key="8">
    <source>
        <dbReference type="ARBA" id="ARBA00022776"/>
    </source>
</evidence>
<evidence type="ECO:0000313" key="19">
    <source>
        <dbReference type="EMBL" id="CAD2204391.1"/>
    </source>
</evidence>
<keyword evidence="10" id="KW-0347">Helicase</keyword>
<evidence type="ECO:0000256" key="10">
    <source>
        <dbReference type="ARBA" id="ARBA00022806"/>
    </source>
</evidence>
<evidence type="ECO:0000259" key="18">
    <source>
        <dbReference type="PROSITE" id="PS51194"/>
    </source>
</evidence>
<dbReference type="Pfam" id="PF00271">
    <property type="entry name" value="Helicase_C"/>
    <property type="match status" value="1"/>
</dbReference>
<comment type="caution">
    <text evidence="19">The sequence shown here is derived from an EMBL/GenBank/DDBJ whole genome shotgun (WGS) entry which is preliminary data.</text>
</comment>
<keyword evidence="5" id="KW-0132">Cell division</keyword>
<evidence type="ECO:0000256" key="13">
    <source>
        <dbReference type="ARBA" id="ARBA00023306"/>
    </source>
</evidence>
<accession>A0A6V7XYS1</accession>
<dbReference type="GO" id="GO:0051301">
    <property type="term" value="P:cell division"/>
    <property type="evidence" value="ECO:0007669"/>
    <property type="project" value="UniProtKB-KW"/>
</dbReference>
<dbReference type="SMART" id="SM00487">
    <property type="entry name" value="DEXDc"/>
    <property type="match status" value="1"/>
</dbReference>
<dbReference type="Gene3D" id="1.20.120.850">
    <property type="entry name" value="SWI2/SNF2 ATPases, N-terminal domain"/>
    <property type="match status" value="1"/>
</dbReference>
<evidence type="ECO:0000256" key="1">
    <source>
        <dbReference type="ARBA" id="ARBA00007025"/>
    </source>
</evidence>
<evidence type="ECO:0000256" key="5">
    <source>
        <dbReference type="ARBA" id="ARBA00022618"/>
    </source>
</evidence>
<keyword evidence="6" id="KW-0547">Nucleotide-binding</keyword>
<evidence type="ECO:0000256" key="11">
    <source>
        <dbReference type="ARBA" id="ARBA00022840"/>
    </source>
</evidence>
<dbReference type="Gene3D" id="3.40.50.10810">
    <property type="entry name" value="Tandem AAA-ATPase domain"/>
    <property type="match status" value="1"/>
</dbReference>
<evidence type="ECO:0000256" key="16">
    <source>
        <dbReference type="SAM" id="MobiDB-lite"/>
    </source>
</evidence>
<dbReference type="InterPro" id="IPR049730">
    <property type="entry name" value="SNF2/RAD54-like_C"/>
</dbReference>
<feature type="compositionally biased region" description="Basic and acidic residues" evidence="16">
    <location>
        <begin position="810"/>
        <end position="848"/>
    </location>
</feature>
<protein>
    <recommendedName>
        <fullName evidence="3">DNA repair and recombination protein RAD54-like</fullName>
    </recommendedName>
    <alternativeName>
        <fullName evidence="15">Protein okra</fullName>
    </alternativeName>
</protein>
<organism evidence="19 20">
    <name type="scientific">Meloidogyne enterolobii</name>
    <name type="common">Root-knot nematode worm</name>
    <name type="synonym">Meloidogyne mayaguensis</name>
    <dbReference type="NCBI Taxonomy" id="390850"/>
    <lineage>
        <taxon>Eukaryota</taxon>
        <taxon>Metazoa</taxon>
        <taxon>Ecdysozoa</taxon>
        <taxon>Nematoda</taxon>
        <taxon>Chromadorea</taxon>
        <taxon>Rhabditida</taxon>
        <taxon>Tylenchina</taxon>
        <taxon>Tylenchomorpha</taxon>
        <taxon>Tylenchoidea</taxon>
        <taxon>Meloidogynidae</taxon>
        <taxon>Meloidogyninae</taxon>
        <taxon>Meloidogyne</taxon>
    </lineage>
</organism>
<evidence type="ECO:0000256" key="7">
    <source>
        <dbReference type="ARBA" id="ARBA00022763"/>
    </source>
</evidence>
<feature type="domain" description="Helicase C-terminal" evidence="18">
    <location>
        <begin position="553"/>
        <end position="711"/>
    </location>
</feature>
<keyword evidence="13" id="KW-0131">Cell cycle</keyword>
<dbReference type="PANTHER" id="PTHR45629:SF7">
    <property type="entry name" value="DNA EXCISION REPAIR PROTEIN ERCC-6-RELATED"/>
    <property type="match status" value="1"/>
</dbReference>
<evidence type="ECO:0000256" key="15">
    <source>
        <dbReference type="ARBA" id="ARBA00029956"/>
    </source>
</evidence>
<dbReference type="OrthoDB" id="413460at2759"/>
<dbReference type="GO" id="GO:0015616">
    <property type="term" value="F:DNA translocase activity"/>
    <property type="evidence" value="ECO:0007669"/>
    <property type="project" value="TreeGrafter"/>
</dbReference>
<dbReference type="InterPro" id="IPR014001">
    <property type="entry name" value="Helicase_ATP-bd"/>
</dbReference>
<dbReference type="GO" id="GO:0007131">
    <property type="term" value="P:reciprocal meiotic recombination"/>
    <property type="evidence" value="ECO:0007669"/>
    <property type="project" value="TreeGrafter"/>
</dbReference>
<dbReference type="PANTHER" id="PTHR45629">
    <property type="entry name" value="SNF2/RAD54 FAMILY MEMBER"/>
    <property type="match status" value="1"/>
</dbReference>
<sequence>MYKKKKKLRVEEEKVKLDLDPDLVLKTPVATPFRVPIPGHSGGTPINNQNTPLSRNAKQTCFQQMKRLIDSEGENDSEDGEKFRRSSNGIVAISGSNVVNTGGIECLSSLSHEDIIKKLLSSAFRVPIRGYTGMPSNRFLGMRMSAVRCSLHDPYAEGALVLFTPPELSAHEQMKIGDTERQVHVVVDPLLCTVLRPHQREGVKFMYECVTGSRIENFNGCIMADEMGLGKTLQCIALMWTLLRQGPEAKPTINRCIIVCPSSLVKNWDKEISKWLHGRVNSLPIDSGKREEIINSLKQFMSQIGTRIGTPVIIISYETFRLYADILHEREIGLVICDEGHRLKNSDNQTYRALTGLKCSRRVLISGTPIQNDLLEYYSLINFVNPGLLGPVAEFRRHFESSILRSRDANATEDQQKIGEEKLQELLGLVNRCIIRRTSALLTKYLPVKYELVCICSLTELQTTLYAQMIKYMDKELRKARGALNTYTTLAFITNLKKLCNHPQLIFSKCQAKDAGFEDCLELFPPNFSLSTNGRTNDNNRVIFDPAWSGKMRVLDYLLAYSRRTCDDRFVLVSNYTQTMDAFEQLCTLRNYPFVRLDGTMSIKQRSKIVEKFNDPKSDCFAFLLSSKAGGCGLNLIGANRLVMFDPDWNPANDGQAMARVWRDGQKKTCFVYRLLSRGTIEEKIFQRQTHKKALSSCVVDEVENVARHFSADELKTLFQLETQTSSDTHDKLKCQRCMNGKEMKDPPETADTNSDLALWHHSERDHRKVPDQIIRSLRECVKDITFVFHQKSHDGVNNRELSPPQQSQEENKNEIEEDENKLKEEKILKKEEENERDKEGKDKEIFENQKTPPKRLTAKKVLNKSGRKRSQEENNVSEYKNVNEEIIIL</sequence>
<comment type="similarity">
    <text evidence="1">Belongs to the SNF2/RAD54 helicase family.</text>
</comment>
<dbReference type="PROSITE" id="PS51192">
    <property type="entry name" value="HELICASE_ATP_BIND_1"/>
    <property type="match status" value="1"/>
</dbReference>
<evidence type="ECO:0000256" key="12">
    <source>
        <dbReference type="ARBA" id="ARBA00023204"/>
    </source>
</evidence>
<dbReference type="SUPFAM" id="SSF52540">
    <property type="entry name" value="P-loop containing nucleoside triphosphate hydrolases"/>
    <property type="match status" value="2"/>
</dbReference>
<dbReference type="InterPro" id="IPR050496">
    <property type="entry name" value="SNF2_RAD54_helicase_repair"/>
</dbReference>
<gene>
    <name evidence="19" type="ORF">MENT_LOCUS58128</name>
</gene>
<reference evidence="19 20" key="1">
    <citation type="submission" date="2020-08" db="EMBL/GenBank/DDBJ databases">
        <authorList>
            <person name="Koutsovoulos G."/>
            <person name="Danchin GJ E."/>
        </authorList>
    </citation>
    <scope>NUCLEOTIDE SEQUENCE [LARGE SCALE GENOMIC DNA]</scope>
</reference>
<dbReference type="GO" id="GO:0005524">
    <property type="term" value="F:ATP binding"/>
    <property type="evidence" value="ECO:0007669"/>
    <property type="project" value="UniProtKB-KW"/>
</dbReference>
<evidence type="ECO:0000256" key="14">
    <source>
        <dbReference type="ARBA" id="ARBA00024776"/>
    </source>
</evidence>
<dbReference type="InterPro" id="IPR038718">
    <property type="entry name" value="SNF2-like_sf"/>
</dbReference>
<evidence type="ECO:0000256" key="6">
    <source>
        <dbReference type="ARBA" id="ARBA00022741"/>
    </source>
</evidence>
<dbReference type="AlphaFoldDB" id="A0A6V7XYS1"/>
<dbReference type="InterPro" id="IPR000330">
    <property type="entry name" value="SNF2_N"/>
</dbReference>
<comment type="function">
    <text evidence="14">Involved in mitotic DNA repair and meiotic recombination. Functions in the recombinational DNA repair pathway. Essential for interhomolog gene conversion (GC), but may have a less important role in intersister GC than spn-A/Rad51. In the presence of DNA, spn-A/Rad51 enhances the ATPase activity of okr/Rad54.</text>
</comment>
<proteinExistence type="inferred from homology"/>
<keyword evidence="11" id="KW-0067">ATP-binding</keyword>
<feature type="domain" description="Helicase ATP-binding" evidence="17">
    <location>
        <begin position="212"/>
        <end position="387"/>
    </location>
</feature>
<dbReference type="PROSITE" id="PS51194">
    <property type="entry name" value="HELICASE_CTER"/>
    <property type="match status" value="1"/>
</dbReference>
<evidence type="ECO:0000256" key="4">
    <source>
        <dbReference type="ARBA" id="ARBA00022553"/>
    </source>
</evidence>
<dbReference type="FunFam" id="3.40.50.300:FF:000332">
    <property type="entry name" value="DNA repair and recombination protein RAD54-like"/>
    <property type="match status" value="1"/>
</dbReference>
<feature type="compositionally biased region" description="Basic residues" evidence="16">
    <location>
        <begin position="853"/>
        <end position="869"/>
    </location>
</feature>
<evidence type="ECO:0000313" key="20">
    <source>
        <dbReference type="Proteomes" id="UP000580250"/>
    </source>
</evidence>
<dbReference type="Gene3D" id="3.40.50.300">
    <property type="entry name" value="P-loop containing nucleotide triphosphate hydrolases"/>
    <property type="match status" value="1"/>
</dbReference>
<feature type="region of interest" description="Disordered" evidence="16">
    <location>
        <begin position="795"/>
        <end position="877"/>
    </location>
</feature>
<keyword evidence="8" id="KW-0498">Mitosis</keyword>
<dbReference type="FunFam" id="3.40.50.10810:FF:000010">
    <property type="entry name" value="DNA repair and recombination protein RAD54-like"/>
    <property type="match status" value="1"/>
</dbReference>
<keyword evidence="7" id="KW-0227">DNA damage</keyword>
<name>A0A6V7XYS1_MELEN</name>
<dbReference type="GO" id="GO:0016787">
    <property type="term" value="F:hydrolase activity"/>
    <property type="evidence" value="ECO:0007669"/>
    <property type="project" value="UniProtKB-KW"/>
</dbReference>
<comment type="subunit">
    <text evidence="2">Interacts (via N-terminus) with spn-A/Rad51.</text>
</comment>
<dbReference type="SMART" id="SM00490">
    <property type="entry name" value="HELICc"/>
    <property type="match status" value="1"/>
</dbReference>
<dbReference type="InterPro" id="IPR001650">
    <property type="entry name" value="Helicase_C-like"/>
</dbReference>
<keyword evidence="12" id="KW-0234">DNA repair</keyword>
<evidence type="ECO:0000256" key="3">
    <source>
        <dbReference type="ARBA" id="ARBA00015341"/>
    </source>
</evidence>
<evidence type="ECO:0000256" key="2">
    <source>
        <dbReference type="ARBA" id="ARBA00011467"/>
    </source>
</evidence>
<dbReference type="CDD" id="cd18793">
    <property type="entry name" value="SF2_C_SNF"/>
    <property type="match status" value="1"/>
</dbReference>
<dbReference type="InterPro" id="IPR027417">
    <property type="entry name" value="P-loop_NTPase"/>
</dbReference>
<dbReference type="EMBL" id="CAJEWN010002586">
    <property type="protein sequence ID" value="CAD2204391.1"/>
    <property type="molecule type" value="Genomic_DNA"/>
</dbReference>
<evidence type="ECO:0000256" key="9">
    <source>
        <dbReference type="ARBA" id="ARBA00022801"/>
    </source>
</evidence>
<feature type="compositionally biased region" description="Polar residues" evidence="16">
    <location>
        <begin position="800"/>
        <end position="809"/>
    </location>
</feature>
<dbReference type="GO" id="GO:0004386">
    <property type="term" value="F:helicase activity"/>
    <property type="evidence" value="ECO:0007669"/>
    <property type="project" value="UniProtKB-KW"/>
</dbReference>
<dbReference type="Proteomes" id="UP000580250">
    <property type="component" value="Unassembled WGS sequence"/>
</dbReference>